<gene>
    <name evidence="1" type="ORF">E1269_06845</name>
</gene>
<dbReference type="AlphaFoldDB" id="A0A4R5DH18"/>
<proteinExistence type="predicted"/>
<protein>
    <submittedName>
        <fullName evidence="1">DUF2867 domain-containing protein</fullName>
    </submittedName>
</protein>
<name>A0A4R5DH18_9ACTN</name>
<accession>A0A4R5DH18</accession>
<sequence>MLSYWEHVVNKPWVHGQARTSRAYAPGVDAVLPVVDEHQVLVAAPAGAVWSSLAGHLPGAQGAPAAAYARLVAARPRRSSGRLLDIGATLPGFTVVESVPDRYLRLAGQHLFSRYDLCFTLAGESDRTLLTARTLADFPGLRGRLYWLMVIKSSAHRRLMARMLCGVRRDAEGR</sequence>
<organism evidence="1 2">
    <name type="scientific">Jiangella asiatica</name>
    <dbReference type="NCBI Taxonomy" id="2530372"/>
    <lineage>
        <taxon>Bacteria</taxon>
        <taxon>Bacillati</taxon>
        <taxon>Actinomycetota</taxon>
        <taxon>Actinomycetes</taxon>
        <taxon>Jiangellales</taxon>
        <taxon>Jiangellaceae</taxon>
        <taxon>Jiangella</taxon>
    </lineage>
</organism>
<keyword evidence="2" id="KW-1185">Reference proteome</keyword>
<reference evidence="1 2" key="1">
    <citation type="submission" date="2019-03" db="EMBL/GenBank/DDBJ databases">
        <title>Draft genome sequences of novel Actinobacteria.</title>
        <authorList>
            <person name="Sahin N."/>
            <person name="Ay H."/>
            <person name="Saygin H."/>
        </authorList>
    </citation>
    <scope>NUCLEOTIDE SEQUENCE [LARGE SCALE GENOMIC DNA]</scope>
    <source>
        <strain evidence="1 2">5K138</strain>
    </source>
</reference>
<dbReference type="SUPFAM" id="SSF55961">
    <property type="entry name" value="Bet v1-like"/>
    <property type="match status" value="1"/>
</dbReference>
<evidence type="ECO:0000313" key="2">
    <source>
        <dbReference type="Proteomes" id="UP000294739"/>
    </source>
</evidence>
<dbReference type="EMBL" id="SMKZ01000006">
    <property type="protein sequence ID" value="TDE13119.1"/>
    <property type="molecule type" value="Genomic_DNA"/>
</dbReference>
<dbReference type="Proteomes" id="UP000294739">
    <property type="component" value="Unassembled WGS sequence"/>
</dbReference>
<dbReference type="OrthoDB" id="164904at2"/>
<comment type="caution">
    <text evidence="1">The sequence shown here is derived from an EMBL/GenBank/DDBJ whole genome shotgun (WGS) entry which is preliminary data.</text>
</comment>
<evidence type="ECO:0000313" key="1">
    <source>
        <dbReference type="EMBL" id="TDE13119.1"/>
    </source>
</evidence>
<dbReference type="InParanoid" id="A0A4R5DH18"/>